<organism evidence="7 8">
    <name type="scientific">Halosimplex carlsbadense 2-9-1</name>
    <dbReference type="NCBI Taxonomy" id="797114"/>
    <lineage>
        <taxon>Archaea</taxon>
        <taxon>Methanobacteriati</taxon>
        <taxon>Methanobacteriota</taxon>
        <taxon>Stenosarchaea group</taxon>
        <taxon>Halobacteria</taxon>
        <taxon>Halobacteriales</taxon>
        <taxon>Haloarculaceae</taxon>
        <taxon>Halosimplex</taxon>
    </lineage>
</organism>
<evidence type="ECO:0000256" key="2">
    <source>
        <dbReference type="ARBA" id="ARBA00022475"/>
    </source>
</evidence>
<dbReference type="AlphaFoldDB" id="M0CQD7"/>
<dbReference type="Proteomes" id="UP000011626">
    <property type="component" value="Unassembled WGS sequence"/>
</dbReference>
<feature type="transmembrane region" description="Helical" evidence="6">
    <location>
        <begin position="248"/>
        <end position="266"/>
    </location>
</feature>
<evidence type="ECO:0000313" key="8">
    <source>
        <dbReference type="Proteomes" id="UP000011626"/>
    </source>
</evidence>
<dbReference type="STRING" id="797114.C475_12557"/>
<dbReference type="RefSeq" id="WP_006884183.1">
    <property type="nucleotide sequence ID" value="NZ_AOIU01000031.1"/>
</dbReference>
<comment type="caution">
    <text evidence="7">The sequence shown here is derived from an EMBL/GenBank/DDBJ whole genome shotgun (WGS) entry which is preliminary data.</text>
</comment>
<feature type="transmembrane region" description="Helical" evidence="6">
    <location>
        <begin position="383"/>
        <end position="406"/>
    </location>
</feature>
<sequence length="479" mass="50084">MSSRLGKTTLVYFLTQVGATLIGGVATWYINFDLGPAAYGEYQTAVASLFALNIPASAIGIAVKKRVSEGEEQGAFLAAGHALNLAVHAVLVAGLLAFRGQVNTFIGLEVAVPFALLVGARAVFDVTVSSLRGYRQVGTSGAVKTLESFVRAGVHVGSLFFLGVGVAGLVYGHGAALVLATLAGVVVLDGRPTGFDARHVRELVDYARFAWLGTLKTRAFAWTDVLLMRALSLSIVGLATVTKTQIGIYRVAWTFASILALVSIAVKESLFPEFSELGVDEDYERVHHYLNEGLTFTGVFAIPGLFGAVAVGDRLLTIFGPEYAVGGGILVLLVAARLVAAYGAQLVNTINAIDYPDVAFRVNLGFVVANVVLNLALISLFGWYGAAVATGAASLVSVALAGYALTRLIGRPDVPVAEIAYQVAASTVMLGAVLAVQRVLPDTLAWTLAVVGLGAGVYTVALLALSERVREKSLGLLPT</sequence>
<protein>
    <submittedName>
        <fullName evidence="7">Polysaccharide biosynthesis protein</fullName>
    </submittedName>
</protein>
<gene>
    <name evidence="7" type="ORF">C475_12557</name>
</gene>
<dbReference type="PANTHER" id="PTHR30250">
    <property type="entry name" value="PST FAMILY PREDICTED COLANIC ACID TRANSPORTER"/>
    <property type="match status" value="1"/>
</dbReference>
<feature type="transmembrane region" description="Helical" evidence="6">
    <location>
        <begin position="159"/>
        <end position="188"/>
    </location>
</feature>
<keyword evidence="8" id="KW-1185">Reference proteome</keyword>
<comment type="subcellular location">
    <subcellularLocation>
        <location evidence="1">Cell membrane</location>
        <topology evidence="1">Multi-pass membrane protein</topology>
    </subcellularLocation>
</comment>
<feature type="transmembrane region" description="Helical" evidence="6">
    <location>
        <begin position="443"/>
        <end position="465"/>
    </location>
</feature>
<dbReference type="EMBL" id="AOIU01000031">
    <property type="protein sequence ID" value="ELZ24079.1"/>
    <property type="molecule type" value="Genomic_DNA"/>
</dbReference>
<keyword evidence="3 6" id="KW-0812">Transmembrane</keyword>
<feature type="transmembrane region" description="Helical" evidence="6">
    <location>
        <begin position="418"/>
        <end position="437"/>
    </location>
</feature>
<feature type="transmembrane region" description="Helical" evidence="6">
    <location>
        <begin position="358"/>
        <end position="377"/>
    </location>
</feature>
<dbReference type="InterPro" id="IPR050833">
    <property type="entry name" value="Poly_Biosynth_Transport"/>
</dbReference>
<dbReference type="GO" id="GO:0005886">
    <property type="term" value="C:plasma membrane"/>
    <property type="evidence" value="ECO:0007669"/>
    <property type="project" value="UniProtKB-SubCell"/>
</dbReference>
<evidence type="ECO:0000256" key="6">
    <source>
        <dbReference type="SAM" id="Phobius"/>
    </source>
</evidence>
<feature type="transmembrane region" description="Helical" evidence="6">
    <location>
        <begin position="323"/>
        <end position="346"/>
    </location>
</feature>
<dbReference type="PANTHER" id="PTHR30250:SF28">
    <property type="entry name" value="POLYSACCHARIDE BIOSYNTHESIS PROTEIN"/>
    <property type="match status" value="1"/>
</dbReference>
<feature type="transmembrane region" description="Helical" evidence="6">
    <location>
        <begin position="42"/>
        <end position="63"/>
    </location>
</feature>
<dbReference type="eggNOG" id="arCOG02209">
    <property type="taxonomic scope" value="Archaea"/>
</dbReference>
<keyword evidence="4 6" id="KW-1133">Transmembrane helix</keyword>
<evidence type="ECO:0000256" key="1">
    <source>
        <dbReference type="ARBA" id="ARBA00004651"/>
    </source>
</evidence>
<feature type="transmembrane region" description="Helical" evidence="6">
    <location>
        <begin position="219"/>
        <end position="241"/>
    </location>
</feature>
<proteinExistence type="predicted"/>
<name>M0CQD7_9EURY</name>
<evidence type="ECO:0000256" key="5">
    <source>
        <dbReference type="ARBA" id="ARBA00023136"/>
    </source>
</evidence>
<evidence type="ECO:0000313" key="7">
    <source>
        <dbReference type="EMBL" id="ELZ24079.1"/>
    </source>
</evidence>
<evidence type="ECO:0000256" key="3">
    <source>
        <dbReference type="ARBA" id="ARBA00022692"/>
    </source>
</evidence>
<accession>M0CQD7</accession>
<dbReference type="OrthoDB" id="112053at2157"/>
<evidence type="ECO:0000256" key="4">
    <source>
        <dbReference type="ARBA" id="ARBA00022989"/>
    </source>
</evidence>
<feature type="transmembrane region" description="Helical" evidence="6">
    <location>
        <begin position="104"/>
        <end position="124"/>
    </location>
</feature>
<feature type="transmembrane region" description="Helical" evidence="6">
    <location>
        <begin position="75"/>
        <end position="98"/>
    </location>
</feature>
<feature type="transmembrane region" description="Helical" evidence="6">
    <location>
        <begin position="12"/>
        <end position="30"/>
    </location>
</feature>
<keyword evidence="2" id="KW-1003">Cell membrane</keyword>
<keyword evidence="5 6" id="KW-0472">Membrane</keyword>
<reference evidence="7 8" key="1">
    <citation type="journal article" date="2014" name="PLoS Genet.">
        <title>Phylogenetically driven sequencing of extremely halophilic archaea reveals strategies for static and dynamic osmo-response.</title>
        <authorList>
            <person name="Becker E.A."/>
            <person name="Seitzer P.M."/>
            <person name="Tritt A."/>
            <person name="Larsen D."/>
            <person name="Krusor M."/>
            <person name="Yao A.I."/>
            <person name="Wu D."/>
            <person name="Madern D."/>
            <person name="Eisen J.A."/>
            <person name="Darling A.E."/>
            <person name="Facciotti M.T."/>
        </authorList>
    </citation>
    <scope>NUCLEOTIDE SEQUENCE [LARGE SCALE GENOMIC DNA]</scope>
    <source>
        <strain evidence="7 8">2-9-1</strain>
    </source>
</reference>